<protein>
    <submittedName>
        <fullName evidence="2">Uncharacterized protein</fullName>
    </submittedName>
</protein>
<accession>A0A1Y2NT51</accession>
<gene>
    <name evidence="2" type="ORF">BG846_03697</name>
</gene>
<evidence type="ECO:0000256" key="1">
    <source>
        <dbReference type="SAM" id="MobiDB-lite"/>
    </source>
</evidence>
<feature type="compositionally biased region" description="Polar residues" evidence="1">
    <location>
        <begin position="25"/>
        <end position="42"/>
    </location>
</feature>
<feature type="region of interest" description="Disordered" evidence="1">
    <location>
        <begin position="1"/>
        <end position="121"/>
    </location>
</feature>
<dbReference type="EMBL" id="MIFZ01000275">
    <property type="protein sequence ID" value="OSY50683.1"/>
    <property type="molecule type" value="Genomic_DNA"/>
</dbReference>
<dbReference type="AlphaFoldDB" id="A0A1Y2NT51"/>
<proteinExistence type="predicted"/>
<evidence type="ECO:0000313" key="3">
    <source>
        <dbReference type="Proteomes" id="UP000194318"/>
    </source>
</evidence>
<dbReference type="Proteomes" id="UP000194318">
    <property type="component" value="Unassembled WGS sequence"/>
</dbReference>
<reference evidence="2 3" key="1">
    <citation type="submission" date="2016-09" db="EMBL/GenBank/DDBJ databases">
        <title>Streptomyces fradiae DSM40063, a candidate organism with high potential of specific P450 cytochromes.</title>
        <authorList>
            <person name="Grumaz C."/>
            <person name="Vainshtein Y."/>
            <person name="Kirstahler P."/>
            <person name="Sohn K."/>
        </authorList>
    </citation>
    <scope>NUCLEOTIDE SEQUENCE [LARGE SCALE GENOMIC DNA]</scope>
    <source>
        <strain evidence="2 3">DSM 40063</strain>
    </source>
</reference>
<name>A0A1Y2NT51_STRFR</name>
<organism evidence="2 3">
    <name type="scientific">Streptomyces fradiae ATCC 10745 = DSM 40063</name>
    <dbReference type="NCBI Taxonomy" id="1319510"/>
    <lineage>
        <taxon>Bacteria</taxon>
        <taxon>Bacillati</taxon>
        <taxon>Actinomycetota</taxon>
        <taxon>Actinomycetes</taxon>
        <taxon>Kitasatosporales</taxon>
        <taxon>Streptomycetaceae</taxon>
        <taxon>Streptomyces</taxon>
    </lineage>
</organism>
<sequence length="121" mass="12615">MARLSKVWQSPSGESAPVRERRTKVSGSISRSTAPTRATSQLPDARLWQASQTAESDEEQAVSTTRLGPARSKRSDSQAAMKFCERPHRAAGPGPAAPAGAGAAGSGRPPGATVPRPRSKP</sequence>
<comment type="caution">
    <text evidence="2">The sequence shown here is derived from an EMBL/GenBank/DDBJ whole genome shotgun (WGS) entry which is preliminary data.</text>
</comment>
<evidence type="ECO:0000313" key="2">
    <source>
        <dbReference type="EMBL" id="OSY50683.1"/>
    </source>
</evidence>
<feature type="compositionally biased region" description="Low complexity" evidence="1">
    <location>
        <begin position="90"/>
        <end position="111"/>
    </location>
</feature>